<dbReference type="AlphaFoldDB" id="A0A6S6TZW7"/>
<name>A0A6S6TZW7_9BACT</name>
<reference evidence="1" key="1">
    <citation type="submission" date="2020-01" db="EMBL/GenBank/DDBJ databases">
        <authorList>
            <person name="Meier V. D."/>
            <person name="Meier V D."/>
        </authorList>
    </citation>
    <scope>NUCLEOTIDE SEQUENCE</scope>
    <source>
        <strain evidence="1">HLG_WM_MAG_01</strain>
    </source>
</reference>
<sequence>MSKKQIKIQTITPRYDEIEDRIRLSLNHEDTENCIDFMMTRRFVLKLLPSIDEYMLKVYYKEMNQDTTTPAKHKGARIGNHNALKLYQENAELLLGIQFSFMEKNKLTQLKFNTKYTEATVTLNYESFMSIVTLIRATTPNFDWGISPDF</sequence>
<organism evidence="1">
    <name type="scientific">uncultured Sulfurovum sp</name>
    <dbReference type="NCBI Taxonomy" id="269237"/>
    <lineage>
        <taxon>Bacteria</taxon>
        <taxon>Pseudomonadati</taxon>
        <taxon>Campylobacterota</taxon>
        <taxon>Epsilonproteobacteria</taxon>
        <taxon>Campylobacterales</taxon>
        <taxon>Sulfurovaceae</taxon>
        <taxon>Sulfurovum</taxon>
        <taxon>environmental samples</taxon>
    </lineage>
</organism>
<dbReference type="EMBL" id="CACVAS010000117">
    <property type="protein sequence ID" value="CAA6822013.1"/>
    <property type="molecule type" value="Genomic_DNA"/>
</dbReference>
<accession>A0A6S6TZW7</accession>
<gene>
    <name evidence="1" type="ORF">HELGO_WM736</name>
</gene>
<evidence type="ECO:0000313" key="1">
    <source>
        <dbReference type="EMBL" id="CAA6822013.1"/>
    </source>
</evidence>
<proteinExistence type="predicted"/>
<protein>
    <submittedName>
        <fullName evidence="1">Uncharacterized protein</fullName>
    </submittedName>
</protein>